<feature type="active site" description="Cysteine sulfenic acid (-SOH) intermediate; for peroxidase activity" evidence="3">
    <location>
        <position position="63"/>
    </location>
</feature>
<keyword evidence="1" id="KW-0560">Oxidoreductase</keyword>
<dbReference type="InterPro" id="IPR024706">
    <property type="entry name" value="Peroxiredoxin_AhpC-typ"/>
</dbReference>
<dbReference type="PANTHER" id="PTHR43110">
    <property type="entry name" value="THIOL PEROXIDASE"/>
    <property type="match status" value="1"/>
</dbReference>
<dbReference type="SUPFAM" id="SSF52833">
    <property type="entry name" value="Thioredoxin-like"/>
    <property type="match status" value="1"/>
</dbReference>
<proteinExistence type="predicted"/>
<dbReference type="Proteomes" id="UP000282760">
    <property type="component" value="Chromosome"/>
</dbReference>
<organism evidence="5 6">
    <name type="scientific">Pseudomonas syringae</name>
    <dbReference type="NCBI Taxonomy" id="317"/>
    <lineage>
        <taxon>Bacteria</taxon>
        <taxon>Pseudomonadati</taxon>
        <taxon>Pseudomonadota</taxon>
        <taxon>Gammaproteobacteria</taxon>
        <taxon>Pseudomonadales</taxon>
        <taxon>Pseudomonadaceae</taxon>
        <taxon>Pseudomonas</taxon>
    </lineage>
</organism>
<evidence type="ECO:0000259" key="4">
    <source>
        <dbReference type="PROSITE" id="PS51352"/>
    </source>
</evidence>
<accession>A0A3T0JTQ3</accession>
<dbReference type="InterPro" id="IPR036249">
    <property type="entry name" value="Thioredoxin-like_sf"/>
</dbReference>
<name>A0A3T0JTQ3_PSESX</name>
<gene>
    <name evidence="5" type="ORF">CT157_12115</name>
</gene>
<evidence type="ECO:0000313" key="6">
    <source>
        <dbReference type="Proteomes" id="UP000282760"/>
    </source>
</evidence>
<dbReference type="EMBL" id="CP024646">
    <property type="protein sequence ID" value="AZV26722.1"/>
    <property type="molecule type" value="Genomic_DNA"/>
</dbReference>
<dbReference type="PIRSF" id="PIRSF000239">
    <property type="entry name" value="AHPC"/>
    <property type="match status" value="1"/>
</dbReference>
<dbReference type="PANTHER" id="PTHR43110:SF1">
    <property type="entry name" value="THIOL PEROXIDASE"/>
    <property type="match status" value="1"/>
</dbReference>
<dbReference type="AlphaFoldDB" id="A0A3T0JTQ3"/>
<protein>
    <submittedName>
        <fullName evidence="5">Peroxiredoxin</fullName>
    </submittedName>
</protein>
<dbReference type="Gene3D" id="3.40.30.10">
    <property type="entry name" value="Glutaredoxin"/>
    <property type="match status" value="1"/>
</dbReference>
<dbReference type="InterPro" id="IPR000866">
    <property type="entry name" value="AhpC/TSA"/>
</dbReference>
<keyword evidence="2" id="KW-0676">Redox-active center</keyword>
<dbReference type="InterPro" id="IPR050455">
    <property type="entry name" value="Tpx_Peroxidase_subfamily"/>
</dbReference>
<dbReference type="Pfam" id="PF00578">
    <property type="entry name" value="AhpC-TSA"/>
    <property type="match status" value="1"/>
</dbReference>
<sequence>MNTLEFDDAQKTNGDLVQGPLPAGTVAPDFTLHATPDQQLSLRELKGNPVILAFYPADWTSVCGDQLTLYNQLLPTFREYGAVLLGISVDSAWCHQAFAKDRNFHFSLLADFEPKGAVARQYGAYESQLGVCKRALFVIDKKGVVAWSYVSPMAINPGADGILDALDALVNSPQGTPTKN</sequence>
<dbReference type="GO" id="GO:0016491">
    <property type="term" value="F:oxidoreductase activity"/>
    <property type="evidence" value="ECO:0007669"/>
    <property type="project" value="UniProtKB-KW"/>
</dbReference>
<dbReference type="PROSITE" id="PS51352">
    <property type="entry name" value="THIOREDOXIN_2"/>
    <property type="match status" value="1"/>
</dbReference>
<evidence type="ECO:0000256" key="3">
    <source>
        <dbReference type="PIRSR" id="PIRSR000239-1"/>
    </source>
</evidence>
<evidence type="ECO:0000313" key="5">
    <source>
        <dbReference type="EMBL" id="AZV26722.1"/>
    </source>
</evidence>
<feature type="domain" description="Thioredoxin" evidence="4">
    <location>
        <begin position="21"/>
        <end position="171"/>
    </location>
</feature>
<dbReference type="InterPro" id="IPR013766">
    <property type="entry name" value="Thioredoxin_domain"/>
</dbReference>
<evidence type="ECO:0000256" key="2">
    <source>
        <dbReference type="ARBA" id="ARBA00023284"/>
    </source>
</evidence>
<dbReference type="GO" id="GO:0016209">
    <property type="term" value="F:antioxidant activity"/>
    <property type="evidence" value="ECO:0007669"/>
    <property type="project" value="InterPro"/>
</dbReference>
<reference evidence="5 6" key="1">
    <citation type="submission" date="2017-11" db="EMBL/GenBank/DDBJ databases">
        <title>Effect of PGPRs.</title>
        <authorList>
            <person name="Oliva R."/>
            <person name="Nong J."/>
            <person name="Roman V."/>
        </authorList>
    </citation>
    <scope>NUCLEOTIDE SEQUENCE [LARGE SCALE GENOMIC DNA]</scope>
    <source>
        <strain evidence="5">Inb918</strain>
    </source>
</reference>
<evidence type="ECO:0000256" key="1">
    <source>
        <dbReference type="ARBA" id="ARBA00023002"/>
    </source>
</evidence>